<keyword evidence="3" id="KW-1003">Cell membrane</keyword>
<feature type="transmembrane region" description="Helical" evidence="10">
    <location>
        <begin position="140"/>
        <end position="160"/>
    </location>
</feature>
<feature type="transmembrane region" description="Helical" evidence="10">
    <location>
        <begin position="278"/>
        <end position="295"/>
    </location>
</feature>
<evidence type="ECO:0000256" key="5">
    <source>
        <dbReference type="ARBA" id="ARBA00022692"/>
    </source>
</evidence>
<name>A0A0M4L7S0_9HYPH</name>
<keyword evidence="8 10" id="KW-0472">Membrane</keyword>
<feature type="transmembrane region" description="Helical" evidence="10">
    <location>
        <begin position="61"/>
        <end position="79"/>
    </location>
</feature>
<dbReference type="InterPro" id="IPR003568">
    <property type="entry name" value="Cyt_c_biogenesis_CcmF"/>
</dbReference>
<dbReference type="InterPro" id="IPR003567">
    <property type="entry name" value="Cyt_c_biogenesis"/>
</dbReference>
<dbReference type="GO" id="GO:0005886">
    <property type="term" value="C:plasma membrane"/>
    <property type="evidence" value="ECO:0007669"/>
    <property type="project" value="UniProtKB-SubCell"/>
</dbReference>
<dbReference type="PATRIC" id="fig|1318743.3.peg.1235"/>
<evidence type="ECO:0000256" key="1">
    <source>
        <dbReference type="ARBA" id="ARBA00004429"/>
    </source>
</evidence>
<keyword evidence="4" id="KW-0997">Cell inner membrane</keyword>
<dbReference type="GO" id="GO:0015232">
    <property type="term" value="F:heme transmembrane transporter activity"/>
    <property type="evidence" value="ECO:0007669"/>
    <property type="project" value="InterPro"/>
</dbReference>
<keyword evidence="6" id="KW-0201">Cytochrome c-type biogenesis</keyword>
<dbReference type="PANTHER" id="PTHR43653">
    <property type="entry name" value="CYTOCHROME C ASSEMBLY PROTEIN-RELATED"/>
    <property type="match status" value="1"/>
</dbReference>
<evidence type="ECO:0000256" key="10">
    <source>
        <dbReference type="SAM" id="Phobius"/>
    </source>
</evidence>
<dbReference type="PANTHER" id="PTHR43653:SF1">
    <property type="entry name" value="CYTOCHROME C-TYPE BIOGENESIS PROTEIN CCMF"/>
    <property type="match status" value="1"/>
</dbReference>
<evidence type="ECO:0000259" key="11">
    <source>
        <dbReference type="Pfam" id="PF01578"/>
    </source>
</evidence>
<proteinExistence type="inferred from homology"/>
<evidence type="ECO:0000256" key="6">
    <source>
        <dbReference type="ARBA" id="ARBA00022748"/>
    </source>
</evidence>
<accession>A0A0M4L7S0</accession>
<dbReference type="GO" id="GO:0020037">
    <property type="term" value="F:heme binding"/>
    <property type="evidence" value="ECO:0007669"/>
    <property type="project" value="InterPro"/>
</dbReference>
<feature type="transmembrane region" description="Helical" evidence="10">
    <location>
        <begin position="348"/>
        <end position="370"/>
    </location>
</feature>
<organism evidence="13 14">
    <name type="scientific">Bartonella ancashensis</name>
    <dbReference type="NCBI Taxonomy" id="1318743"/>
    <lineage>
        <taxon>Bacteria</taxon>
        <taxon>Pseudomonadati</taxon>
        <taxon>Pseudomonadota</taxon>
        <taxon>Alphaproteobacteria</taxon>
        <taxon>Hyphomicrobiales</taxon>
        <taxon>Bartonellaceae</taxon>
        <taxon>Bartonella</taxon>
    </lineage>
</organism>
<feature type="domain" description="Cytochrome c-type biogenesis protein CcmF C-terminal" evidence="12">
    <location>
        <begin position="313"/>
        <end position="601"/>
    </location>
</feature>
<dbReference type="EMBL" id="CP010401">
    <property type="protein sequence ID" value="ALE04033.1"/>
    <property type="molecule type" value="Genomic_DNA"/>
</dbReference>
<sequence length="627" mass="70859">MHAAVPLTYVVFMALIISFLIFVRSYVVSDFSVLNVVKNSHSEKPLFYKIVGVWGNHEGSMFLWVLVLTFFSALVAFFGQELPTQFKALVLICQSFMVSAFLLFILFMSNPFLRVDPPALQGDGLNPVLQDIALAIHPPLLYLGYVGFSVCFSFSIAALITKSFGKDWACWVRPWVLFAWFFLTLGITVGSYWAYYELGWGGYWVWDPVENISLMPWLSGTALLHSVIVFEKRNILKGWTLFLAIVTFSLSLMGTFLVRSGIVASVHSFAVDSARGQALLFILFFLQVVLFYFLLSERLFQERVDFLSPYRVRVFIILNNLFLTTATVTVLIGTLYPYFVESLTGKKIFVGAAFFNLTFGSLMIPLLLFVPFGPMMAWKRGDLLAVFERLLFTIMLSCIVCFVAFYATSFRDIGAALGIGLSGFVFLGGLTDLWVKSGHRGISFGVRIKRFFRLPWSVFGATSAHMGLGVTLFGIICASVFGEERILVMHVGDTVTLAGKTICFDNIYNVDGSNYSATKFYFKIYENENLIGDITASKRFYAGHDTLTTEVGIRSYGFSQMYIVPGRIDDRGLSVHVWWKPYVICIWFGALMMAMGGIFAFLGYYFRVHVRQRKALNSNYIEEERLE</sequence>
<evidence type="ECO:0000256" key="9">
    <source>
        <dbReference type="ARBA" id="ARBA00037230"/>
    </source>
</evidence>
<feature type="transmembrane region" description="Helical" evidence="10">
    <location>
        <begin position="172"/>
        <end position="194"/>
    </location>
</feature>
<evidence type="ECO:0000259" key="12">
    <source>
        <dbReference type="Pfam" id="PF16327"/>
    </source>
</evidence>
<dbReference type="GO" id="GO:0016829">
    <property type="term" value="F:lyase activity"/>
    <property type="evidence" value="ECO:0007669"/>
    <property type="project" value="UniProtKB-KW"/>
</dbReference>
<feature type="transmembrane region" description="Helical" evidence="10">
    <location>
        <begin position="7"/>
        <end position="27"/>
    </location>
</feature>
<dbReference type="PRINTS" id="PR01410">
    <property type="entry name" value="CCBIOGENESIS"/>
</dbReference>
<feature type="transmembrane region" description="Helical" evidence="10">
    <location>
        <begin position="390"/>
        <end position="407"/>
    </location>
</feature>
<comment type="function">
    <text evidence="9">Required for the biogenesis of c-type cytochromes. Possible subunit of a heme lyase.</text>
</comment>
<dbReference type="Pfam" id="PF16327">
    <property type="entry name" value="CcmF_C"/>
    <property type="match status" value="1"/>
</dbReference>
<evidence type="ECO:0000256" key="7">
    <source>
        <dbReference type="ARBA" id="ARBA00022989"/>
    </source>
</evidence>
<feature type="transmembrane region" description="Helical" evidence="10">
    <location>
        <begin position="581"/>
        <end position="606"/>
    </location>
</feature>
<feature type="transmembrane region" description="Helical" evidence="10">
    <location>
        <begin position="238"/>
        <end position="258"/>
    </location>
</feature>
<dbReference type="InterPro" id="IPR002541">
    <property type="entry name" value="Cyt_c_assembly"/>
</dbReference>
<feature type="transmembrane region" description="Helical" evidence="10">
    <location>
        <begin position="86"/>
        <end position="108"/>
    </location>
</feature>
<dbReference type="AlphaFoldDB" id="A0A0M4L7S0"/>
<evidence type="ECO:0000313" key="14">
    <source>
        <dbReference type="Proteomes" id="UP000057213"/>
    </source>
</evidence>
<feature type="transmembrane region" description="Helical" evidence="10">
    <location>
        <begin position="214"/>
        <end position="231"/>
    </location>
</feature>
<evidence type="ECO:0000313" key="13">
    <source>
        <dbReference type="EMBL" id="ALE04033.1"/>
    </source>
</evidence>
<evidence type="ECO:0000256" key="8">
    <source>
        <dbReference type="ARBA" id="ARBA00023136"/>
    </source>
</evidence>
<dbReference type="KEGG" id="banc:PU02_1219"/>
<protein>
    <submittedName>
        <fullName evidence="13">Cytochrome c heme lyase subunit CcmF</fullName>
    </submittedName>
</protein>
<dbReference type="Pfam" id="PF01578">
    <property type="entry name" value="Cytochrom_C_asm"/>
    <property type="match status" value="1"/>
</dbReference>
<evidence type="ECO:0000256" key="4">
    <source>
        <dbReference type="ARBA" id="ARBA00022519"/>
    </source>
</evidence>
<evidence type="ECO:0000256" key="2">
    <source>
        <dbReference type="ARBA" id="ARBA00009186"/>
    </source>
</evidence>
<comment type="subcellular location">
    <subcellularLocation>
        <location evidence="1">Cell inner membrane</location>
        <topology evidence="1">Multi-pass membrane protein</topology>
    </subcellularLocation>
</comment>
<feature type="transmembrane region" description="Helical" evidence="10">
    <location>
        <begin position="456"/>
        <end position="481"/>
    </location>
</feature>
<evidence type="ECO:0000256" key="3">
    <source>
        <dbReference type="ARBA" id="ARBA00022475"/>
    </source>
</evidence>
<keyword evidence="7 10" id="KW-1133">Transmembrane helix</keyword>
<dbReference type="STRING" id="1318743.PU02_1219"/>
<feature type="transmembrane region" description="Helical" evidence="10">
    <location>
        <begin position="413"/>
        <end position="435"/>
    </location>
</feature>
<dbReference type="PRINTS" id="PR01411">
    <property type="entry name" value="CCMFBIOGNSIS"/>
</dbReference>
<keyword evidence="13" id="KW-0456">Lyase</keyword>
<feature type="domain" description="Cytochrome c assembly protein" evidence="11">
    <location>
        <begin position="54"/>
        <end position="260"/>
    </location>
</feature>
<gene>
    <name evidence="13" type="ORF">PU02_1219</name>
</gene>
<comment type="similarity">
    <text evidence="2">Belongs to the CcmF/CycK/Ccl1/NrfE/CcsA family.</text>
</comment>
<keyword evidence="14" id="KW-1185">Reference proteome</keyword>
<dbReference type="InterPro" id="IPR032523">
    <property type="entry name" value="CcmF_C"/>
</dbReference>
<reference evidence="13 14" key="1">
    <citation type="journal article" date="2015" name="Genome Announc.">
        <title>Complete Genome Sequence of Bartonella ancashensis Strain 20.00, Isolated from the Blood of a Patient with Verruga Peruana.</title>
        <authorList>
            <person name="Hang J."/>
            <person name="Mullins K.E."/>
            <person name="Clifford R.J."/>
            <person name="Onmus-Leone F."/>
            <person name="Yang Y."/>
            <person name="Jiang J."/>
            <person name="Leguia M."/>
            <person name="Kasper M.R."/>
            <person name="Maguina C."/>
            <person name="Lesho E.P."/>
            <person name="Jarman R.G."/>
            <person name="Richards A.L."/>
            <person name="Blazes D."/>
        </authorList>
    </citation>
    <scope>NUCLEOTIDE SEQUENCE [LARGE SCALE GENOMIC DNA]</scope>
    <source>
        <strain evidence="13 14">20.00</strain>
    </source>
</reference>
<dbReference type="Proteomes" id="UP000057213">
    <property type="component" value="Chromosome"/>
</dbReference>
<keyword evidence="5 10" id="KW-0812">Transmembrane</keyword>
<feature type="transmembrane region" description="Helical" evidence="10">
    <location>
        <begin position="316"/>
        <end position="336"/>
    </location>
</feature>
<dbReference type="GO" id="GO:0017004">
    <property type="term" value="P:cytochrome complex assembly"/>
    <property type="evidence" value="ECO:0007669"/>
    <property type="project" value="UniProtKB-KW"/>
</dbReference>